<evidence type="ECO:0000256" key="1">
    <source>
        <dbReference type="SAM" id="MobiDB-lite"/>
    </source>
</evidence>
<organism evidence="2 3">
    <name type="scientific">Populus trichocarpa</name>
    <name type="common">Western balsam poplar</name>
    <name type="synonym">Populus balsamifera subsp. trichocarpa</name>
    <dbReference type="NCBI Taxonomy" id="3694"/>
    <lineage>
        <taxon>Eukaryota</taxon>
        <taxon>Viridiplantae</taxon>
        <taxon>Streptophyta</taxon>
        <taxon>Embryophyta</taxon>
        <taxon>Tracheophyta</taxon>
        <taxon>Spermatophyta</taxon>
        <taxon>Magnoliopsida</taxon>
        <taxon>eudicotyledons</taxon>
        <taxon>Gunneridae</taxon>
        <taxon>Pentapetalae</taxon>
        <taxon>rosids</taxon>
        <taxon>fabids</taxon>
        <taxon>Malpighiales</taxon>
        <taxon>Salicaceae</taxon>
        <taxon>Saliceae</taxon>
        <taxon>Populus</taxon>
    </lineage>
</organism>
<accession>A0A3N7EZE4</accession>
<dbReference type="AlphaFoldDB" id="A0A3N7EZE4"/>
<name>A0A3N7EZE4_POPTR</name>
<reference evidence="2 3" key="1">
    <citation type="journal article" date="2006" name="Science">
        <title>The genome of black cottonwood, Populus trichocarpa (Torr. &amp; Gray).</title>
        <authorList>
            <person name="Tuskan G.A."/>
            <person name="Difazio S."/>
            <person name="Jansson S."/>
            <person name="Bohlmann J."/>
            <person name="Grigoriev I."/>
            <person name="Hellsten U."/>
            <person name="Putnam N."/>
            <person name="Ralph S."/>
            <person name="Rombauts S."/>
            <person name="Salamov A."/>
            <person name="Schein J."/>
            <person name="Sterck L."/>
            <person name="Aerts A."/>
            <person name="Bhalerao R.R."/>
            <person name="Bhalerao R.P."/>
            <person name="Blaudez D."/>
            <person name="Boerjan W."/>
            <person name="Brun A."/>
            <person name="Brunner A."/>
            <person name="Busov V."/>
            <person name="Campbell M."/>
            <person name="Carlson J."/>
            <person name="Chalot M."/>
            <person name="Chapman J."/>
            <person name="Chen G.L."/>
            <person name="Cooper D."/>
            <person name="Coutinho P.M."/>
            <person name="Couturier J."/>
            <person name="Covert S."/>
            <person name="Cronk Q."/>
            <person name="Cunningham R."/>
            <person name="Davis J."/>
            <person name="Degroeve S."/>
            <person name="Dejardin A."/>
            <person name="Depamphilis C."/>
            <person name="Detter J."/>
            <person name="Dirks B."/>
            <person name="Dubchak I."/>
            <person name="Duplessis S."/>
            <person name="Ehlting J."/>
            <person name="Ellis B."/>
            <person name="Gendler K."/>
            <person name="Goodstein D."/>
            <person name="Gribskov M."/>
            <person name="Grimwood J."/>
            <person name="Groover A."/>
            <person name="Gunter L."/>
            <person name="Hamberger B."/>
            <person name="Heinze B."/>
            <person name="Helariutta Y."/>
            <person name="Henrissat B."/>
            <person name="Holligan D."/>
            <person name="Holt R."/>
            <person name="Huang W."/>
            <person name="Islam-Faridi N."/>
            <person name="Jones S."/>
            <person name="Jones-Rhoades M."/>
            <person name="Jorgensen R."/>
            <person name="Joshi C."/>
            <person name="Kangasjarvi J."/>
            <person name="Karlsson J."/>
            <person name="Kelleher C."/>
            <person name="Kirkpatrick R."/>
            <person name="Kirst M."/>
            <person name="Kohler A."/>
            <person name="Kalluri U."/>
            <person name="Larimer F."/>
            <person name="Leebens-Mack J."/>
            <person name="Leple J.C."/>
            <person name="Locascio P."/>
            <person name="Lou Y."/>
            <person name="Lucas S."/>
            <person name="Martin F."/>
            <person name="Montanini B."/>
            <person name="Napoli C."/>
            <person name="Nelson D.R."/>
            <person name="Nelson C."/>
            <person name="Nieminen K."/>
            <person name="Nilsson O."/>
            <person name="Pereda V."/>
            <person name="Peter G."/>
            <person name="Philippe R."/>
            <person name="Pilate G."/>
            <person name="Poliakov A."/>
            <person name="Razumovskaya J."/>
            <person name="Richardson P."/>
            <person name="Rinaldi C."/>
            <person name="Ritland K."/>
            <person name="Rouze P."/>
            <person name="Ryaboy D."/>
            <person name="Schmutz J."/>
            <person name="Schrader J."/>
            <person name="Segerman B."/>
            <person name="Shin H."/>
            <person name="Siddiqui A."/>
            <person name="Sterky F."/>
            <person name="Terry A."/>
            <person name="Tsai C.J."/>
            <person name="Uberbacher E."/>
            <person name="Unneberg P."/>
            <person name="Vahala J."/>
            <person name="Wall K."/>
            <person name="Wessler S."/>
            <person name="Yang G."/>
            <person name="Yin T."/>
            <person name="Douglas C."/>
            <person name="Marra M."/>
            <person name="Sandberg G."/>
            <person name="Van de Peer Y."/>
            <person name="Rokhsar D."/>
        </authorList>
    </citation>
    <scope>NUCLEOTIDE SEQUENCE [LARGE SCALE GENOMIC DNA]</scope>
    <source>
        <strain evidence="3">cv. Nisqually</strain>
    </source>
</reference>
<gene>
    <name evidence="2" type="ORF">POPTR_005G123550</name>
</gene>
<proteinExistence type="predicted"/>
<keyword evidence="3" id="KW-1185">Reference proteome</keyword>
<evidence type="ECO:0000313" key="2">
    <source>
        <dbReference type="EMBL" id="RQO90419.1"/>
    </source>
</evidence>
<protein>
    <submittedName>
        <fullName evidence="2">Uncharacterized protein</fullName>
    </submittedName>
</protein>
<feature type="compositionally biased region" description="Basic and acidic residues" evidence="1">
    <location>
        <begin position="8"/>
        <end position="31"/>
    </location>
</feature>
<dbReference type="EMBL" id="CM009294">
    <property type="protein sequence ID" value="RQO90419.1"/>
    <property type="molecule type" value="Genomic_DNA"/>
</dbReference>
<dbReference type="InParanoid" id="A0A3N7EZE4"/>
<feature type="region of interest" description="Disordered" evidence="1">
    <location>
        <begin position="1"/>
        <end position="37"/>
    </location>
</feature>
<sequence>MDAIEEGQSLHEQSDESDHDKVEKESDNIDQKKKKRMQRASIARFQVSLAQLPQPSVFFF</sequence>
<evidence type="ECO:0000313" key="3">
    <source>
        <dbReference type="Proteomes" id="UP000006729"/>
    </source>
</evidence>
<dbReference type="Proteomes" id="UP000006729">
    <property type="component" value="Chromosome 5"/>
</dbReference>